<reference evidence="1" key="1">
    <citation type="journal article" date="2020" name="mSystems">
        <title>Genome- and Community-Level Interaction Insights into Carbon Utilization and Element Cycling Functions of Hydrothermarchaeota in Hydrothermal Sediment.</title>
        <authorList>
            <person name="Zhou Z."/>
            <person name="Liu Y."/>
            <person name="Xu W."/>
            <person name="Pan J."/>
            <person name="Luo Z.H."/>
            <person name="Li M."/>
        </authorList>
    </citation>
    <scope>NUCLEOTIDE SEQUENCE [LARGE SCALE GENOMIC DNA]</scope>
    <source>
        <strain evidence="1">SpSt-508</strain>
    </source>
</reference>
<dbReference type="InterPro" id="IPR027417">
    <property type="entry name" value="P-loop_NTPase"/>
</dbReference>
<dbReference type="AlphaFoldDB" id="A0A7C4LM18"/>
<dbReference type="SUPFAM" id="SSF52540">
    <property type="entry name" value="P-loop containing nucleoside triphosphate hydrolases"/>
    <property type="match status" value="1"/>
</dbReference>
<evidence type="ECO:0000313" key="1">
    <source>
        <dbReference type="EMBL" id="HGT40095.1"/>
    </source>
</evidence>
<comment type="caution">
    <text evidence="1">The sequence shown here is derived from an EMBL/GenBank/DDBJ whole genome shotgun (WGS) entry which is preliminary data.</text>
</comment>
<organism evidence="1">
    <name type="scientific">Schlesneria paludicola</name>
    <dbReference type="NCBI Taxonomy" id="360056"/>
    <lineage>
        <taxon>Bacteria</taxon>
        <taxon>Pseudomonadati</taxon>
        <taxon>Planctomycetota</taxon>
        <taxon>Planctomycetia</taxon>
        <taxon>Planctomycetales</taxon>
        <taxon>Planctomycetaceae</taxon>
        <taxon>Schlesneria</taxon>
    </lineage>
</organism>
<accession>A0A7C4LM18</accession>
<sequence length="418" mass="46129">MSEWYRVSDNGAEVRVEFTPSKDRFWPPEIIRKSALSVACVSGRPVVLTGPGAVWMYAHAAATLRAAGASHVCVQTPNRPGTSDDRTGSESLLILAGEEQHQGVLLLVRLRASPPLSPTAVKRLLQPRLEELARLRPAELVIAGRASVEVYARIARAAVDSGAKRIVCWSARDGLVVVYDPVGGRSGSRIARPVWLSQAMPKPVWPVILGVTGDPNCGKSVFSAVLDSYREQIGYDGWKLDCDGQSPTPPWYLSLIETEEAQRMREEYKRSWTDEMETTITEQLQLSRELFSVLIADLPGGNHKVEPPQRLPEGRERLFAEVDALILLEHDDAPSEAAWREALRSHGLESRIAAVLMSGDPDGPPSLSVWKKGGLWRGNVTGLDRSRSPGDLAEAFQKELDQLWPALLDFARRRPARD</sequence>
<proteinExistence type="predicted"/>
<gene>
    <name evidence="1" type="ORF">ENS64_12660</name>
</gene>
<dbReference type="EMBL" id="DSVQ01000016">
    <property type="protein sequence ID" value="HGT40095.1"/>
    <property type="molecule type" value="Genomic_DNA"/>
</dbReference>
<name>A0A7C4LM18_9PLAN</name>
<protein>
    <submittedName>
        <fullName evidence="1">Uncharacterized protein</fullName>
    </submittedName>
</protein>